<gene>
    <name evidence="2" type="ORF">PLOB_00011291</name>
</gene>
<name>A0ABN8NBZ2_9CNID</name>
<reference evidence="2 3" key="1">
    <citation type="submission" date="2022-05" db="EMBL/GenBank/DDBJ databases">
        <authorList>
            <consortium name="Genoscope - CEA"/>
            <person name="William W."/>
        </authorList>
    </citation>
    <scope>NUCLEOTIDE SEQUENCE [LARGE SCALE GENOMIC DNA]</scope>
</reference>
<proteinExistence type="predicted"/>
<evidence type="ECO:0000313" key="2">
    <source>
        <dbReference type="EMBL" id="CAH3103506.1"/>
    </source>
</evidence>
<comment type="caution">
    <text evidence="2">The sequence shown here is derived from an EMBL/GenBank/DDBJ whole genome shotgun (WGS) entry which is preliminary data.</text>
</comment>
<feature type="non-terminal residue" evidence="2">
    <location>
        <position position="1"/>
    </location>
</feature>
<accession>A0ABN8NBZ2</accession>
<dbReference type="Proteomes" id="UP001159405">
    <property type="component" value="Unassembled WGS sequence"/>
</dbReference>
<keyword evidence="3" id="KW-1185">Reference proteome</keyword>
<dbReference type="EMBL" id="CALNXK010000016">
    <property type="protein sequence ID" value="CAH3103506.1"/>
    <property type="molecule type" value="Genomic_DNA"/>
</dbReference>
<feature type="compositionally biased region" description="Basic and acidic residues" evidence="1">
    <location>
        <begin position="108"/>
        <end position="122"/>
    </location>
</feature>
<sequence length="122" mass="13968">ACSEHQGRHTCPLIDNSLAFEPRLESETGNTGFCPVGIQLQEGFPDRVVLQESSNELKEKKKKGQRPERRCLWINGTGESESRNSEKEGLPIVTRERVERIRKKREKMARGAEGDYSRDGYY</sequence>
<evidence type="ECO:0000256" key="1">
    <source>
        <dbReference type="SAM" id="MobiDB-lite"/>
    </source>
</evidence>
<protein>
    <submittedName>
        <fullName evidence="2">Uncharacterized protein</fullName>
    </submittedName>
</protein>
<feature type="region of interest" description="Disordered" evidence="1">
    <location>
        <begin position="103"/>
        <end position="122"/>
    </location>
</feature>
<organism evidence="2 3">
    <name type="scientific">Porites lobata</name>
    <dbReference type="NCBI Taxonomy" id="104759"/>
    <lineage>
        <taxon>Eukaryota</taxon>
        <taxon>Metazoa</taxon>
        <taxon>Cnidaria</taxon>
        <taxon>Anthozoa</taxon>
        <taxon>Hexacorallia</taxon>
        <taxon>Scleractinia</taxon>
        <taxon>Fungiina</taxon>
        <taxon>Poritidae</taxon>
        <taxon>Porites</taxon>
    </lineage>
</organism>
<evidence type="ECO:0000313" key="3">
    <source>
        <dbReference type="Proteomes" id="UP001159405"/>
    </source>
</evidence>